<dbReference type="RefSeq" id="XP_034116688.1">
    <property type="nucleotide sequence ID" value="XM_034260797.2"/>
</dbReference>
<evidence type="ECO:0000313" key="1">
    <source>
        <dbReference type="Proteomes" id="UP000515160"/>
    </source>
</evidence>
<keyword evidence="1" id="KW-1185">Reference proteome</keyword>
<organism evidence="1 2">
    <name type="scientific">Drosophila albomicans</name>
    <name type="common">Fruit fly</name>
    <dbReference type="NCBI Taxonomy" id="7291"/>
    <lineage>
        <taxon>Eukaryota</taxon>
        <taxon>Metazoa</taxon>
        <taxon>Ecdysozoa</taxon>
        <taxon>Arthropoda</taxon>
        <taxon>Hexapoda</taxon>
        <taxon>Insecta</taxon>
        <taxon>Pterygota</taxon>
        <taxon>Neoptera</taxon>
        <taxon>Endopterygota</taxon>
        <taxon>Diptera</taxon>
        <taxon>Brachycera</taxon>
        <taxon>Muscomorpha</taxon>
        <taxon>Ephydroidea</taxon>
        <taxon>Drosophilidae</taxon>
        <taxon>Drosophila</taxon>
    </lineage>
</organism>
<accession>A0A6P8XTK9</accession>
<dbReference type="SUPFAM" id="SSF53720">
    <property type="entry name" value="ALDH-like"/>
    <property type="match status" value="1"/>
</dbReference>
<sequence>MCQIPDNFLTADLVRHPRCNKPKFDLSTVHTVSKIWTHSRFMFIFERGDLNLAAHYLAERMHEPFQPFPFASVAVHNSVKDDFIERLRSRFHQVKPHVALHPNFERSLNELKLGGVKYVVADEENAPPFASPILVTDNVTHLFFSSSPSGVVTLKGFNTIREAQGIFGAETPPFSAVHIFDESITSVYALAAIVNCVQFYVNCFDVCTMPILPYYGMRQSRALLHDGYHMETLEIGGVWKIITFPYTTTLVRQCDCVKGECTCSSKDKSCDVSLKKQTQILNILQIDEDEESQEKLN</sequence>
<dbReference type="AlphaFoldDB" id="A0A6P8XTK9"/>
<dbReference type="Proteomes" id="UP000515160">
    <property type="component" value="Chromosome 2R"/>
</dbReference>
<dbReference type="InterPro" id="IPR009961">
    <property type="entry name" value="DUF1487"/>
</dbReference>
<reference evidence="2" key="1">
    <citation type="submission" date="2025-08" db="UniProtKB">
        <authorList>
            <consortium name="RefSeq"/>
        </authorList>
    </citation>
    <scope>IDENTIFICATION</scope>
    <source>
        <strain evidence="2">15112-1751.03</strain>
        <tissue evidence="2">Whole Adult</tissue>
    </source>
</reference>
<name>A0A6P8XTK9_DROAB</name>
<proteinExistence type="predicted"/>
<dbReference type="Pfam" id="PF07368">
    <property type="entry name" value="DUF1487"/>
    <property type="match status" value="1"/>
</dbReference>
<gene>
    <name evidence="2" type="primary">LOC117576204</name>
</gene>
<dbReference type="OrthoDB" id="7881997at2759"/>
<dbReference type="InterPro" id="IPR016161">
    <property type="entry name" value="Ald_DH/histidinol_DH"/>
</dbReference>
<dbReference type="PANTHER" id="PTHR21644">
    <property type="entry name" value="AT02555P-RELATED"/>
    <property type="match status" value="1"/>
</dbReference>
<dbReference type="GO" id="GO:0016491">
    <property type="term" value="F:oxidoreductase activity"/>
    <property type="evidence" value="ECO:0007669"/>
    <property type="project" value="InterPro"/>
</dbReference>
<protein>
    <submittedName>
        <fullName evidence="2">Uncharacterized protein LOC117576204</fullName>
    </submittedName>
</protein>
<dbReference type="PANTHER" id="PTHR21644:SF0">
    <property type="entry name" value="AT02555P-RELATED"/>
    <property type="match status" value="1"/>
</dbReference>
<dbReference type="GeneID" id="117576204"/>
<evidence type="ECO:0000313" key="2">
    <source>
        <dbReference type="RefSeq" id="XP_034116688.1"/>
    </source>
</evidence>